<dbReference type="AlphaFoldDB" id="A0A2S2E602"/>
<protein>
    <recommendedName>
        <fullName evidence="4">Fis family transcriptional regulator</fullName>
    </recommendedName>
</protein>
<dbReference type="KEGG" id="salh:HMF8227_02626"/>
<sequence>MRKTDKKRNNAIRKALTQACESALDSVEGFQWLTHKVNYQNFPDSLVVICVFSTDQHLEDSQALSQLHTLVVGVLKDIDIRLPQPDKQIQWDSEQACEREQGGNWSRRLAGH</sequence>
<accession>A0A2S2E602</accession>
<dbReference type="OrthoDB" id="6996126at2"/>
<proteinExistence type="predicted"/>
<feature type="region of interest" description="Disordered" evidence="1">
    <location>
        <begin position="91"/>
        <end position="112"/>
    </location>
</feature>
<evidence type="ECO:0008006" key="4">
    <source>
        <dbReference type="Google" id="ProtNLM"/>
    </source>
</evidence>
<dbReference type="EMBL" id="CP029347">
    <property type="protein sequence ID" value="AWL13078.1"/>
    <property type="molecule type" value="Genomic_DNA"/>
</dbReference>
<organism evidence="2 3">
    <name type="scientific">Saliniradius amylolyticus</name>
    <dbReference type="NCBI Taxonomy" id="2183582"/>
    <lineage>
        <taxon>Bacteria</taxon>
        <taxon>Pseudomonadati</taxon>
        <taxon>Pseudomonadota</taxon>
        <taxon>Gammaproteobacteria</taxon>
        <taxon>Alteromonadales</taxon>
        <taxon>Alteromonadaceae</taxon>
        <taxon>Saliniradius</taxon>
    </lineage>
</organism>
<name>A0A2S2E602_9ALTE</name>
<evidence type="ECO:0000313" key="2">
    <source>
        <dbReference type="EMBL" id="AWL13078.1"/>
    </source>
</evidence>
<dbReference type="RefSeq" id="WP_109340598.1">
    <property type="nucleotide sequence ID" value="NZ_CP029347.1"/>
</dbReference>
<dbReference type="Proteomes" id="UP000245728">
    <property type="component" value="Chromosome"/>
</dbReference>
<evidence type="ECO:0000256" key="1">
    <source>
        <dbReference type="SAM" id="MobiDB-lite"/>
    </source>
</evidence>
<evidence type="ECO:0000313" key="3">
    <source>
        <dbReference type="Proteomes" id="UP000245728"/>
    </source>
</evidence>
<gene>
    <name evidence="2" type="ORF">HMF8227_02626</name>
</gene>
<reference evidence="2 3" key="1">
    <citation type="submission" date="2018-05" db="EMBL/GenBank/DDBJ databases">
        <title>Salinimonas sp. HMF8227 Genome sequencing and assembly.</title>
        <authorList>
            <person name="Kang H."/>
            <person name="Kang J."/>
            <person name="Cha I."/>
            <person name="Kim H."/>
            <person name="Joh K."/>
        </authorList>
    </citation>
    <scope>NUCLEOTIDE SEQUENCE [LARGE SCALE GENOMIC DNA]</scope>
    <source>
        <strain evidence="2 3">HMF8227</strain>
    </source>
</reference>
<keyword evidence="3" id="KW-1185">Reference proteome</keyword>